<evidence type="ECO:0000313" key="2">
    <source>
        <dbReference type="EMBL" id="KAA3461193.1"/>
    </source>
</evidence>
<dbReference type="OrthoDB" id="2272416at2759"/>
<evidence type="ECO:0000256" key="1">
    <source>
        <dbReference type="SAM" id="MobiDB-lite"/>
    </source>
</evidence>
<dbReference type="GO" id="GO:0000502">
    <property type="term" value="C:proteasome complex"/>
    <property type="evidence" value="ECO:0007669"/>
    <property type="project" value="UniProtKB-KW"/>
</dbReference>
<dbReference type="Proteomes" id="UP000325315">
    <property type="component" value="Unassembled WGS sequence"/>
</dbReference>
<feature type="region of interest" description="Disordered" evidence="1">
    <location>
        <begin position="70"/>
        <end position="104"/>
    </location>
</feature>
<dbReference type="EMBL" id="SMMG02000009">
    <property type="protein sequence ID" value="KAA3461193.1"/>
    <property type="molecule type" value="Genomic_DNA"/>
</dbReference>
<evidence type="ECO:0000313" key="3">
    <source>
        <dbReference type="Proteomes" id="UP000325315"/>
    </source>
</evidence>
<gene>
    <name evidence="2" type="ORF">EPI10_027781</name>
</gene>
<sequence>MEFISLKQNNMTVIEYEKEFVKFSKYAKELVETKVELCRRFEWGLNEDIFIHVTSLALQDLFYTCGKNSENRKRQKEKSLGKRVTTSSLPPPSTKRTKDFRGLR</sequence>
<feature type="compositionally biased region" description="Basic and acidic residues" evidence="1">
    <location>
        <begin position="70"/>
        <end position="80"/>
    </location>
</feature>
<comment type="caution">
    <text evidence="2">The sequence shown here is derived from an EMBL/GenBank/DDBJ whole genome shotgun (WGS) entry which is preliminary data.</text>
</comment>
<dbReference type="AlphaFoldDB" id="A0A5B6UUT9"/>
<keyword evidence="3" id="KW-1185">Reference proteome</keyword>
<accession>A0A5B6UUT9</accession>
<protein>
    <submittedName>
        <fullName evidence="2">26S proteasome non-ATPase regulatory subunit 1-like protein A-like</fullName>
    </submittedName>
</protein>
<name>A0A5B6UUT9_9ROSI</name>
<reference evidence="3" key="1">
    <citation type="journal article" date="2019" name="Plant Biotechnol. J.">
        <title>Genome sequencing of the Australian wild diploid species Gossypium australe highlights disease resistance and delayed gland morphogenesis.</title>
        <authorList>
            <person name="Cai Y."/>
            <person name="Cai X."/>
            <person name="Wang Q."/>
            <person name="Wang P."/>
            <person name="Zhang Y."/>
            <person name="Cai C."/>
            <person name="Xu Y."/>
            <person name="Wang K."/>
            <person name="Zhou Z."/>
            <person name="Wang C."/>
            <person name="Geng S."/>
            <person name="Li B."/>
            <person name="Dong Q."/>
            <person name="Hou Y."/>
            <person name="Wang H."/>
            <person name="Ai P."/>
            <person name="Liu Z."/>
            <person name="Yi F."/>
            <person name="Sun M."/>
            <person name="An G."/>
            <person name="Cheng J."/>
            <person name="Zhang Y."/>
            <person name="Shi Q."/>
            <person name="Xie Y."/>
            <person name="Shi X."/>
            <person name="Chang Y."/>
            <person name="Huang F."/>
            <person name="Chen Y."/>
            <person name="Hong S."/>
            <person name="Mi L."/>
            <person name="Sun Q."/>
            <person name="Zhang L."/>
            <person name="Zhou B."/>
            <person name="Peng R."/>
            <person name="Zhang X."/>
            <person name="Liu F."/>
        </authorList>
    </citation>
    <scope>NUCLEOTIDE SEQUENCE [LARGE SCALE GENOMIC DNA]</scope>
    <source>
        <strain evidence="3">cv. PA1801</strain>
    </source>
</reference>
<keyword evidence="2" id="KW-0647">Proteasome</keyword>
<proteinExistence type="predicted"/>
<organism evidence="2 3">
    <name type="scientific">Gossypium australe</name>
    <dbReference type="NCBI Taxonomy" id="47621"/>
    <lineage>
        <taxon>Eukaryota</taxon>
        <taxon>Viridiplantae</taxon>
        <taxon>Streptophyta</taxon>
        <taxon>Embryophyta</taxon>
        <taxon>Tracheophyta</taxon>
        <taxon>Spermatophyta</taxon>
        <taxon>Magnoliopsida</taxon>
        <taxon>eudicotyledons</taxon>
        <taxon>Gunneridae</taxon>
        <taxon>Pentapetalae</taxon>
        <taxon>rosids</taxon>
        <taxon>malvids</taxon>
        <taxon>Malvales</taxon>
        <taxon>Malvaceae</taxon>
        <taxon>Malvoideae</taxon>
        <taxon>Gossypium</taxon>
    </lineage>
</organism>